<sequence length="181" mass="20309">MESLKKVDSILVLRILAILLLVLSVLLIALDSQTKNVFNILVVKASYRDLKILIILVWVDSAAAAYNVLQILRARLLPSTKEVTPALAWICYLMDQAIVYVVFATNSAAIQGAFFAITGQDEFQWMKLCDRFTRFCIQIGGGFLCNMVASIVLAVISCMSACSLFRLYSPKRFLQLRHIEK</sequence>
<feature type="transmembrane region" description="Helical" evidence="8">
    <location>
        <begin position="12"/>
        <end position="30"/>
    </location>
</feature>
<evidence type="ECO:0000256" key="6">
    <source>
        <dbReference type="ARBA" id="ARBA00022989"/>
    </source>
</evidence>
<feature type="transmembrane region" description="Helical" evidence="8">
    <location>
        <begin position="97"/>
        <end position="117"/>
    </location>
</feature>
<comment type="subcellular location">
    <subcellularLocation>
        <location evidence="1 8">Cell membrane</location>
        <topology evidence="1 8">Multi-pass membrane protein</topology>
    </subcellularLocation>
</comment>
<gene>
    <name evidence="10" type="ORF">OLC1_LOCUS8715</name>
</gene>
<dbReference type="AlphaFoldDB" id="A0AAV1CVN7"/>
<dbReference type="PANTHER" id="PTHR33573">
    <property type="entry name" value="CASP-LIKE PROTEIN 4A4"/>
    <property type="match status" value="1"/>
</dbReference>
<keyword evidence="11" id="KW-1185">Reference proteome</keyword>
<evidence type="ECO:0000313" key="11">
    <source>
        <dbReference type="Proteomes" id="UP001161247"/>
    </source>
</evidence>
<evidence type="ECO:0000256" key="4">
    <source>
        <dbReference type="ARBA" id="ARBA00022475"/>
    </source>
</evidence>
<protein>
    <recommendedName>
        <fullName evidence="8">CASP-like protein</fullName>
    </recommendedName>
</protein>
<comment type="similarity">
    <text evidence="2 8">Belongs to the Casparian strip membrane proteins (CASP) family.</text>
</comment>
<evidence type="ECO:0000313" key="10">
    <source>
        <dbReference type="EMBL" id="CAI9098532.1"/>
    </source>
</evidence>
<dbReference type="NCBIfam" id="TIGR01569">
    <property type="entry name" value="A_tha_TIGR01569"/>
    <property type="match status" value="1"/>
</dbReference>
<dbReference type="PANTHER" id="PTHR33573:SF30">
    <property type="entry name" value="CASP-LIKE PROTEIN 2C1-RELATED"/>
    <property type="match status" value="1"/>
</dbReference>
<dbReference type="Proteomes" id="UP001161247">
    <property type="component" value="Chromosome 3"/>
</dbReference>
<keyword evidence="7 8" id="KW-0472">Membrane</keyword>
<accession>A0AAV1CVN7</accession>
<keyword evidence="6 8" id="KW-1133">Transmembrane helix</keyword>
<evidence type="ECO:0000256" key="2">
    <source>
        <dbReference type="ARBA" id="ARBA00007651"/>
    </source>
</evidence>
<dbReference type="EMBL" id="OX459120">
    <property type="protein sequence ID" value="CAI9098532.1"/>
    <property type="molecule type" value="Genomic_DNA"/>
</dbReference>
<dbReference type="InterPro" id="IPR006459">
    <property type="entry name" value="CASP/CASPL"/>
</dbReference>
<evidence type="ECO:0000256" key="3">
    <source>
        <dbReference type="ARBA" id="ARBA00011489"/>
    </source>
</evidence>
<feature type="transmembrane region" description="Helical" evidence="8">
    <location>
        <begin position="50"/>
        <end position="69"/>
    </location>
</feature>
<evidence type="ECO:0000256" key="5">
    <source>
        <dbReference type="ARBA" id="ARBA00022692"/>
    </source>
</evidence>
<keyword evidence="4 8" id="KW-1003">Cell membrane</keyword>
<evidence type="ECO:0000256" key="1">
    <source>
        <dbReference type="ARBA" id="ARBA00004651"/>
    </source>
</evidence>
<evidence type="ECO:0000256" key="7">
    <source>
        <dbReference type="ARBA" id="ARBA00023136"/>
    </source>
</evidence>
<evidence type="ECO:0000259" key="9">
    <source>
        <dbReference type="Pfam" id="PF04535"/>
    </source>
</evidence>
<proteinExistence type="inferred from homology"/>
<reference evidence="10" key="1">
    <citation type="submission" date="2023-03" db="EMBL/GenBank/DDBJ databases">
        <authorList>
            <person name="Julca I."/>
        </authorList>
    </citation>
    <scope>NUCLEOTIDE SEQUENCE</scope>
</reference>
<name>A0AAV1CVN7_OLDCO</name>
<keyword evidence="5 8" id="KW-0812">Transmembrane</keyword>
<feature type="domain" description="Casparian strip membrane protein" evidence="9">
    <location>
        <begin position="11"/>
        <end position="151"/>
    </location>
</feature>
<feature type="transmembrane region" description="Helical" evidence="8">
    <location>
        <begin position="137"/>
        <end position="168"/>
    </location>
</feature>
<dbReference type="InterPro" id="IPR006702">
    <property type="entry name" value="CASP_dom"/>
</dbReference>
<comment type="subunit">
    <text evidence="3 8">Homodimer and heterodimers.</text>
</comment>
<dbReference type="GO" id="GO:0005886">
    <property type="term" value="C:plasma membrane"/>
    <property type="evidence" value="ECO:0007669"/>
    <property type="project" value="UniProtKB-SubCell"/>
</dbReference>
<evidence type="ECO:0000256" key="8">
    <source>
        <dbReference type="RuleBase" id="RU361233"/>
    </source>
</evidence>
<organism evidence="10 11">
    <name type="scientific">Oldenlandia corymbosa var. corymbosa</name>
    <dbReference type="NCBI Taxonomy" id="529605"/>
    <lineage>
        <taxon>Eukaryota</taxon>
        <taxon>Viridiplantae</taxon>
        <taxon>Streptophyta</taxon>
        <taxon>Embryophyta</taxon>
        <taxon>Tracheophyta</taxon>
        <taxon>Spermatophyta</taxon>
        <taxon>Magnoliopsida</taxon>
        <taxon>eudicotyledons</taxon>
        <taxon>Gunneridae</taxon>
        <taxon>Pentapetalae</taxon>
        <taxon>asterids</taxon>
        <taxon>lamiids</taxon>
        <taxon>Gentianales</taxon>
        <taxon>Rubiaceae</taxon>
        <taxon>Rubioideae</taxon>
        <taxon>Spermacoceae</taxon>
        <taxon>Hedyotis-Oldenlandia complex</taxon>
        <taxon>Oldenlandia</taxon>
    </lineage>
</organism>
<dbReference type="Pfam" id="PF04535">
    <property type="entry name" value="CASP_dom"/>
    <property type="match status" value="1"/>
</dbReference>